<dbReference type="GO" id="GO:0019900">
    <property type="term" value="F:kinase binding"/>
    <property type="evidence" value="ECO:0007669"/>
    <property type="project" value="TreeGrafter"/>
</dbReference>
<dbReference type="Gene3D" id="2.60.40.150">
    <property type="entry name" value="C2 domain"/>
    <property type="match status" value="1"/>
</dbReference>
<dbReference type="KEGG" id="bgt:106050315"/>
<dbReference type="Proteomes" id="UP000076420">
    <property type="component" value="Unassembled WGS sequence"/>
</dbReference>
<dbReference type="VEuPathDB" id="VectorBase:BGLAX_048939"/>
<accession>A0A2C9LUJ9</accession>
<dbReference type="AlphaFoldDB" id="A0A2C9LUJ9"/>
<reference evidence="7" key="1">
    <citation type="submission" date="2020-05" db="UniProtKB">
        <authorList>
            <consortium name="EnsemblMetazoa"/>
        </authorList>
    </citation>
    <scope>IDENTIFICATION</scope>
    <source>
        <strain evidence="7">BB02</strain>
    </source>
</reference>
<dbReference type="EnsemblMetazoa" id="BGLB035107-RA">
    <property type="protein sequence ID" value="BGLB035107-PA"/>
    <property type="gene ID" value="BGLB035107"/>
</dbReference>
<dbReference type="PROSITE" id="PS50004">
    <property type="entry name" value="C2"/>
    <property type="match status" value="1"/>
</dbReference>
<dbReference type="GO" id="GO:0060090">
    <property type="term" value="F:molecular adaptor activity"/>
    <property type="evidence" value="ECO:0007669"/>
    <property type="project" value="TreeGrafter"/>
</dbReference>
<evidence type="ECO:0000313" key="7">
    <source>
        <dbReference type="EnsemblMetazoa" id="BGLB035107-PA"/>
    </source>
</evidence>
<gene>
    <name evidence="7" type="primary">106050315</name>
</gene>
<feature type="compositionally biased region" description="Polar residues" evidence="5">
    <location>
        <begin position="472"/>
        <end position="485"/>
    </location>
</feature>
<evidence type="ECO:0000256" key="1">
    <source>
        <dbReference type="ARBA" id="ARBA00004236"/>
    </source>
</evidence>
<dbReference type="GO" id="GO:0005737">
    <property type="term" value="C:cytoplasm"/>
    <property type="evidence" value="ECO:0007669"/>
    <property type="project" value="TreeGrafter"/>
</dbReference>
<name>A0A2C9LUJ9_BIOGL</name>
<proteinExistence type="predicted"/>
<keyword evidence="2" id="KW-1003">Cell membrane</keyword>
<evidence type="ECO:0000256" key="3">
    <source>
        <dbReference type="ARBA" id="ARBA00022737"/>
    </source>
</evidence>
<feature type="region of interest" description="Disordered" evidence="5">
    <location>
        <begin position="281"/>
        <end position="305"/>
    </location>
</feature>
<dbReference type="PANTHER" id="PTHR14791">
    <property type="entry name" value="BOMB/KIRA PROTEINS"/>
    <property type="match status" value="1"/>
</dbReference>
<dbReference type="InterPro" id="IPR000008">
    <property type="entry name" value="C2_dom"/>
</dbReference>
<organism evidence="7 8">
    <name type="scientific">Biomphalaria glabrata</name>
    <name type="common">Bloodfluke planorb</name>
    <name type="synonym">Freshwater snail</name>
    <dbReference type="NCBI Taxonomy" id="6526"/>
    <lineage>
        <taxon>Eukaryota</taxon>
        <taxon>Metazoa</taxon>
        <taxon>Spiralia</taxon>
        <taxon>Lophotrochozoa</taxon>
        <taxon>Mollusca</taxon>
        <taxon>Gastropoda</taxon>
        <taxon>Heterobranchia</taxon>
        <taxon>Euthyneura</taxon>
        <taxon>Panpulmonata</taxon>
        <taxon>Hygrophila</taxon>
        <taxon>Lymnaeoidea</taxon>
        <taxon>Planorbidae</taxon>
        <taxon>Biomphalaria</taxon>
    </lineage>
</organism>
<dbReference type="GO" id="GO:0006355">
    <property type="term" value="P:regulation of DNA-templated transcription"/>
    <property type="evidence" value="ECO:0007669"/>
    <property type="project" value="TreeGrafter"/>
</dbReference>
<dbReference type="InterPro" id="IPR057747">
    <property type="entry name" value="WWC1_hairpin"/>
</dbReference>
<feature type="compositionally biased region" description="Acidic residues" evidence="5">
    <location>
        <begin position="542"/>
        <end position="560"/>
    </location>
</feature>
<dbReference type="InterPro" id="IPR035892">
    <property type="entry name" value="C2_domain_sf"/>
</dbReference>
<feature type="region of interest" description="Disordered" evidence="5">
    <location>
        <begin position="472"/>
        <end position="560"/>
    </location>
</feature>
<evidence type="ECO:0000256" key="4">
    <source>
        <dbReference type="ARBA" id="ARBA00023136"/>
    </source>
</evidence>
<keyword evidence="3" id="KW-0677">Repeat</keyword>
<dbReference type="STRING" id="6526.A0A2C9LUJ9"/>
<dbReference type="GO" id="GO:0035330">
    <property type="term" value="P:regulation of hippo signaling"/>
    <property type="evidence" value="ECO:0007669"/>
    <property type="project" value="TreeGrafter"/>
</dbReference>
<dbReference type="PANTHER" id="PTHR14791:SF29">
    <property type="entry name" value="PROTEIN KIBRA"/>
    <property type="match status" value="1"/>
</dbReference>
<evidence type="ECO:0000256" key="2">
    <source>
        <dbReference type="ARBA" id="ARBA00022475"/>
    </source>
</evidence>
<keyword evidence="4" id="KW-0472">Membrane</keyword>
<evidence type="ECO:0000313" key="8">
    <source>
        <dbReference type="Proteomes" id="UP000076420"/>
    </source>
</evidence>
<evidence type="ECO:0000259" key="6">
    <source>
        <dbReference type="PROSITE" id="PS50004"/>
    </source>
</evidence>
<dbReference type="OrthoDB" id="2020426at2759"/>
<dbReference type="GO" id="GO:0046621">
    <property type="term" value="P:negative regulation of organ growth"/>
    <property type="evidence" value="ECO:0007669"/>
    <property type="project" value="TreeGrafter"/>
</dbReference>
<dbReference type="VEuPathDB" id="VectorBase:BGLB035107"/>
<dbReference type="SUPFAM" id="SSF49562">
    <property type="entry name" value="C2 domain (Calcium/lipid-binding domain, CaLB)"/>
    <property type="match status" value="1"/>
</dbReference>
<feature type="compositionally biased region" description="Low complexity" evidence="5">
    <location>
        <begin position="509"/>
        <end position="519"/>
    </location>
</feature>
<protein>
    <recommendedName>
        <fullName evidence="6">C2 domain-containing protein</fullName>
    </recommendedName>
</protein>
<dbReference type="GO" id="GO:0016477">
    <property type="term" value="P:cell migration"/>
    <property type="evidence" value="ECO:0007669"/>
    <property type="project" value="TreeGrafter"/>
</dbReference>
<feature type="compositionally biased region" description="Polar residues" evidence="5">
    <location>
        <begin position="288"/>
        <end position="305"/>
    </location>
</feature>
<comment type="subcellular location">
    <subcellularLocation>
        <location evidence="1">Cell membrane</location>
    </subcellularLocation>
</comment>
<sequence>ITKLEYDLRHAQVISNKQIQQRISLHDEKASIMHQIEETAKLTSYLESQLRSLSLSTLSVSSGSSLGSLGSLSAGSRGSLNSLSTMDIYSAAQKCGSAGEVNLQELHQRVEKLLQGHSMSPIQEAHALLPHDDVTEAATSSYMQSVLMGSQERVDAAGSAPKQSSLLSLASSASQVSPVYGFGPPPSYEQHMNALEQRHVPQSALNPLAQQLGSGINISNGTSSVQDNVQWQVNGNISLSSEQSKLTDLSPLTSNSNELYSQMNSVPSQSRATANVESVAGNPPLSPISESSSGVGHNLSGGNTRSVSAAVSDESVAGDSGVFEASVKRTGSIDQVLESHMESAQIQIKLKYEGVDGQLIVGIEQARNLAVLPFPKDSCVCIKAALLPSQNVFLKTKPLCDVKSPKFSEVFRVSIPEHSLYSKTLQVHVWSISQEKKEECLVSTRLFDFFKPGQDRVDQLLEASSARLRQVLSVSDDQSSGTDSVSGRRDSSKSTTQPAVCGKEESSDESTIISSQTSTLTRNQGPEDMKNHRFDSPHMYDGLEDEEEDEEEDDEEIDDKDEDYAEMIQKVLTELADSVDNFEDEELTEEGLLNSKCDKETNTELGDYRLREHKHRGTHHHHHYQHRQANTLRSSTIRRSQTFSPACRQPPPGYVCKLNRSDSDSSMPLYKRMPFQRNSVSRRSLRWKRVSLHLNIFRLNLVFAIKSFSLYKFM</sequence>
<feature type="compositionally biased region" description="Basic and acidic residues" evidence="5">
    <location>
        <begin position="525"/>
        <end position="538"/>
    </location>
</feature>
<dbReference type="Pfam" id="PF25802">
    <property type="entry name" value="WWC1"/>
    <property type="match status" value="1"/>
</dbReference>
<evidence type="ECO:0000256" key="5">
    <source>
        <dbReference type="SAM" id="MobiDB-lite"/>
    </source>
</evidence>
<dbReference type="InterPro" id="IPR051105">
    <property type="entry name" value="WWC/KIBRA_Hippo_Reg"/>
</dbReference>
<dbReference type="Pfam" id="PF00168">
    <property type="entry name" value="C2"/>
    <property type="match status" value="1"/>
</dbReference>
<feature type="domain" description="C2" evidence="6">
    <location>
        <begin position="342"/>
        <end position="462"/>
    </location>
</feature>